<dbReference type="Gene3D" id="3.40.30.10">
    <property type="entry name" value="Glutaredoxin"/>
    <property type="match status" value="1"/>
</dbReference>
<dbReference type="InterPro" id="IPR024253">
    <property type="entry name" value="Phosducin_thioredoxin-like_dom"/>
</dbReference>
<feature type="region of interest" description="Disordered" evidence="2">
    <location>
        <begin position="1"/>
        <end position="41"/>
    </location>
</feature>
<accession>A0A316Z0P6</accession>
<dbReference type="InterPro" id="IPR051498">
    <property type="entry name" value="Phosducin-like_chap/apop_reg"/>
</dbReference>
<gene>
    <name evidence="4" type="ORF">FA09DRAFT_322831</name>
</gene>
<dbReference type="SUPFAM" id="SSF52833">
    <property type="entry name" value="Thioredoxin-like"/>
    <property type="match status" value="1"/>
</dbReference>
<dbReference type="RefSeq" id="XP_025595378.1">
    <property type="nucleotide sequence ID" value="XM_025741067.1"/>
</dbReference>
<protein>
    <submittedName>
        <fullName evidence="4">Thioredoxin-like protein</fullName>
    </submittedName>
</protein>
<proteinExistence type="inferred from homology"/>
<keyword evidence="5" id="KW-1185">Reference proteome</keyword>
<dbReference type="EMBL" id="KZ819306">
    <property type="protein sequence ID" value="PWN95099.1"/>
    <property type="molecule type" value="Genomic_DNA"/>
</dbReference>
<dbReference type="AlphaFoldDB" id="A0A316Z0P6"/>
<feature type="region of interest" description="Disordered" evidence="2">
    <location>
        <begin position="110"/>
        <end position="145"/>
    </location>
</feature>
<dbReference type="InterPro" id="IPR036249">
    <property type="entry name" value="Thioredoxin-like_sf"/>
</dbReference>
<evidence type="ECO:0000256" key="1">
    <source>
        <dbReference type="ARBA" id="ARBA00009686"/>
    </source>
</evidence>
<dbReference type="PANTHER" id="PTHR45809:SF3">
    <property type="entry name" value="VIRAL IAP-ASSOCIATED FACTOR HOMOLOG"/>
    <property type="match status" value="1"/>
</dbReference>
<dbReference type="Pfam" id="PF02114">
    <property type="entry name" value="Phosducin"/>
    <property type="match status" value="1"/>
</dbReference>
<evidence type="ECO:0000313" key="4">
    <source>
        <dbReference type="EMBL" id="PWN95099.1"/>
    </source>
</evidence>
<dbReference type="STRING" id="58919.A0A316Z0P6"/>
<dbReference type="PANTHER" id="PTHR45809">
    <property type="entry name" value="VIRAL IAP-ASSOCIATED FACTOR HOMOLOG"/>
    <property type="match status" value="1"/>
</dbReference>
<feature type="domain" description="Phosducin" evidence="3">
    <location>
        <begin position="147"/>
        <end position="250"/>
    </location>
</feature>
<feature type="compositionally biased region" description="Acidic residues" evidence="2">
    <location>
        <begin position="121"/>
        <end position="132"/>
    </location>
</feature>
<dbReference type="GO" id="GO:0006457">
    <property type="term" value="P:protein folding"/>
    <property type="evidence" value="ECO:0007669"/>
    <property type="project" value="TreeGrafter"/>
</dbReference>
<dbReference type="GO" id="GO:0005737">
    <property type="term" value="C:cytoplasm"/>
    <property type="evidence" value="ECO:0007669"/>
    <property type="project" value="TreeGrafter"/>
</dbReference>
<reference evidence="4 5" key="1">
    <citation type="journal article" date="2018" name="Mol. Biol. Evol.">
        <title>Broad Genomic Sampling Reveals a Smut Pathogenic Ancestry of the Fungal Clade Ustilaginomycotina.</title>
        <authorList>
            <person name="Kijpornyongpan T."/>
            <person name="Mondo S.J."/>
            <person name="Barry K."/>
            <person name="Sandor L."/>
            <person name="Lee J."/>
            <person name="Lipzen A."/>
            <person name="Pangilinan J."/>
            <person name="LaButti K."/>
            <person name="Hainaut M."/>
            <person name="Henrissat B."/>
            <person name="Grigoriev I.V."/>
            <person name="Spatafora J.W."/>
            <person name="Aime M.C."/>
        </authorList>
    </citation>
    <scope>NUCLEOTIDE SEQUENCE [LARGE SCALE GENOMIC DNA]</scope>
    <source>
        <strain evidence="4 5">MCA 4186</strain>
    </source>
</reference>
<evidence type="ECO:0000313" key="5">
    <source>
        <dbReference type="Proteomes" id="UP000245946"/>
    </source>
</evidence>
<sequence>MYADIDPTQDTEFHDALRARGIIPALPPSRSPSPERESDAQLRATRLAGLSDAQIRAALDDAADARDADAERELEALRARRAEVLARERRTHRFGRVYPIGRPDYTREVTDASKAQPGVEGADEEQEDDDEGMTGAGPVGGQEAKETKKGTGVVCFLYKDGMDTCQLLAGYLNTLAAKYPATKFVSIVGDKCIPNYPDKNLPTLLIYRNGALHRQIIGLRPEIGCDGMKTKCEDIELLLTAVGVLDRSEVPGEPTHIDSQFGRRTDEHDNGDEEPGRKSAIRG</sequence>
<name>A0A316Z0P6_9BASI</name>
<dbReference type="Proteomes" id="UP000245946">
    <property type="component" value="Unassembled WGS sequence"/>
</dbReference>
<feature type="region of interest" description="Disordered" evidence="2">
    <location>
        <begin position="249"/>
        <end position="283"/>
    </location>
</feature>
<organism evidence="4 5">
    <name type="scientific">Tilletiopsis washingtonensis</name>
    <dbReference type="NCBI Taxonomy" id="58919"/>
    <lineage>
        <taxon>Eukaryota</taxon>
        <taxon>Fungi</taxon>
        <taxon>Dikarya</taxon>
        <taxon>Basidiomycota</taxon>
        <taxon>Ustilaginomycotina</taxon>
        <taxon>Exobasidiomycetes</taxon>
        <taxon>Entylomatales</taxon>
        <taxon>Entylomatales incertae sedis</taxon>
        <taxon>Tilletiopsis</taxon>
    </lineage>
</organism>
<comment type="similarity">
    <text evidence="1">Belongs to the phosducin family.</text>
</comment>
<evidence type="ECO:0000256" key="2">
    <source>
        <dbReference type="SAM" id="MobiDB-lite"/>
    </source>
</evidence>
<dbReference type="GeneID" id="37268611"/>
<evidence type="ECO:0000259" key="3">
    <source>
        <dbReference type="Pfam" id="PF02114"/>
    </source>
</evidence>
<dbReference type="OrthoDB" id="45518at2759"/>
<dbReference type="CDD" id="cd02988">
    <property type="entry name" value="Phd_like_VIAF"/>
    <property type="match status" value="1"/>
</dbReference>
<feature type="non-terminal residue" evidence="4">
    <location>
        <position position="283"/>
    </location>
</feature>